<evidence type="ECO:0008006" key="3">
    <source>
        <dbReference type="Google" id="ProtNLM"/>
    </source>
</evidence>
<proteinExistence type="predicted"/>
<organism evidence="1 2">
    <name type="scientific">Ligilactobacillus salitolerans</name>
    <dbReference type="NCBI Taxonomy" id="1808352"/>
    <lineage>
        <taxon>Bacteria</taxon>
        <taxon>Bacillati</taxon>
        <taxon>Bacillota</taxon>
        <taxon>Bacilli</taxon>
        <taxon>Lactobacillales</taxon>
        <taxon>Lactobacillaceae</taxon>
        <taxon>Ligilactobacillus</taxon>
    </lineage>
</organism>
<evidence type="ECO:0000313" key="2">
    <source>
        <dbReference type="Proteomes" id="UP000286848"/>
    </source>
</evidence>
<protein>
    <recommendedName>
        <fullName evidence="3">DUF4176 domain-containing protein</fullName>
    </recommendedName>
</protein>
<dbReference type="AlphaFoldDB" id="A0A401ITC6"/>
<dbReference type="EMBL" id="BFFP01000018">
    <property type="protein sequence ID" value="GBG94782.1"/>
    <property type="molecule type" value="Genomic_DNA"/>
</dbReference>
<name>A0A401ITC6_9LACO</name>
<comment type="caution">
    <text evidence="1">The sequence shown here is derived from an EMBL/GenBank/DDBJ whole genome shotgun (WGS) entry which is preliminary data.</text>
</comment>
<dbReference type="Proteomes" id="UP000286848">
    <property type="component" value="Unassembled WGS sequence"/>
</dbReference>
<dbReference type="InterPro" id="IPR025233">
    <property type="entry name" value="DUF4176"/>
</dbReference>
<keyword evidence="2" id="KW-1185">Reference proteome</keyword>
<gene>
    <name evidence="1" type="ORF">LFYK43_12410</name>
</gene>
<dbReference type="OrthoDB" id="5124454at2"/>
<dbReference type="Pfam" id="PF13780">
    <property type="entry name" value="DUF4176"/>
    <property type="match status" value="1"/>
</dbReference>
<evidence type="ECO:0000313" key="1">
    <source>
        <dbReference type="EMBL" id="GBG94782.1"/>
    </source>
</evidence>
<sequence length="98" mass="11347">MTENKEKLLPLGSIVYLEEGTVKLMIVGRGAVFDDEGTQKYSDYVAVEYPAGIDPESALFFKNEDIDKVVFRGYEDNEEERYLEVYRDWEKGLDIPKK</sequence>
<reference evidence="1 2" key="1">
    <citation type="journal article" date="2019" name="Int. J. Syst. Evol. Microbiol.">
        <title>Lactobacillus salitolerans sp. nov., a novel lactic acid bacterium isolated from spent mushroom substrates.</title>
        <authorList>
            <person name="Tohno M."/>
            <person name="Tanizawa Y."/>
            <person name="Kojima Y."/>
            <person name="Sakamoto M."/>
            <person name="Nakamura Y."/>
            <person name="Ohkuma M."/>
            <person name="Kobayashi H."/>
        </authorList>
    </citation>
    <scope>NUCLEOTIDE SEQUENCE [LARGE SCALE GENOMIC DNA]</scope>
    <source>
        <strain evidence="1 2">YK43</strain>
    </source>
</reference>
<accession>A0A401ITC6</accession>
<dbReference type="RefSeq" id="WP_124976508.1">
    <property type="nucleotide sequence ID" value="NZ_BFFP01000018.1"/>
</dbReference>